<proteinExistence type="predicted"/>
<accession>A0A382U0S2</accession>
<name>A0A382U0S2_9ZZZZ</name>
<dbReference type="EMBL" id="UINC01140391">
    <property type="protein sequence ID" value="SVD27515.1"/>
    <property type="molecule type" value="Genomic_DNA"/>
</dbReference>
<sequence>MFTKKGNAGIWVRKTKSSFEDCKVYDPDIEGQAVEPQIKLAMVWGNPKRSH</sequence>
<protein>
    <submittedName>
        <fullName evidence="1">Uncharacterized protein</fullName>
    </submittedName>
</protein>
<reference evidence="1" key="1">
    <citation type="submission" date="2018-05" db="EMBL/GenBank/DDBJ databases">
        <authorList>
            <person name="Lanie J.A."/>
            <person name="Ng W.-L."/>
            <person name="Kazmierczak K.M."/>
            <person name="Andrzejewski T.M."/>
            <person name="Davidsen T.M."/>
            <person name="Wayne K.J."/>
            <person name="Tettelin H."/>
            <person name="Glass J.I."/>
            <person name="Rusch D."/>
            <person name="Podicherti R."/>
            <person name="Tsui H.-C.T."/>
            <person name="Winkler M.E."/>
        </authorList>
    </citation>
    <scope>NUCLEOTIDE SEQUENCE</scope>
</reference>
<organism evidence="1">
    <name type="scientific">marine metagenome</name>
    <dbReference type="NCBI Taxonomy" id="408172"/>
    <lineage>
        <taxon>unclassified sequences</taxon>
        <taxon>metagenomes</taxon>
        <taxon>ecological metagenomes</taxon>
    </lineage>
</organism>
<gene>
    <name evidence="1" type="ORF">METZ01_LOCUS380369</name>
</gene>
<evidence type="ECO:0000313" key="1">
    <source>
        <dbReference type="EMBL" id="SVD27515.1"/>
    </source>
</evidence>
<dbReference type="AlphaFoldDB" id="A0A382U0S2"/>